<dbReference type="Proteomes" id="UP000236754">
    <property type="component" value="Unassembled WGS sequence"/>
</dbReference>
<dbReference type="Gene3D" id="1.10.260.40">
    <property type="entry name" value="lambda repressor-like DNA-binding domains"/>
    <property type="match status" value="1"/>
</dbReference>
<name>A0A1H6DKN2_9ACTN</name>
<dbReference type="InterPro" id="IPR010359">
    <property type="entry name" value="IrrE_HExxH"/>
</dbReference>
<evidence type="ECO:0000259" key="3">
    <source>
        <dbReference type="Pfam" id="PF06114"/>
    </source>
</evidence>
<dbReference type="EMBL" id="FNVU01000023">
    <property type="protein sequence ID" value="SEG91051.1"/>
    <property type="molecule type" value="Genomic_DNA"/>
</dbReference>
<evidence type="ECO:0000313" key="6">
    <source>
        <dbReference type="Proteomes" id="UP000236754"/>
    </source>
</evidence>
<dbReference type="InterPro" id="IPR052345">
    <property type="entry name" value="Rad_response_metalloprotease"/>
</dbReference>
<accession>A0A1H6DKN2</accession>
<evidence type="ECO:0000313" key="5">
    <source>
        <dbReference type="EMBL" id="SEG91051.1"/>
    </source>
</evidence>
<keyword evidence="6" id="KW-1185">Reference proteome</keyword>
<dbReference type="GO" id="GO:0003677">
    <property type="term" value="F:DNA binding"/>
    <property type="evidence" value="ECO:0007669"/>
    <property type="project" value="InterPro"/>
</dbReference>
<feature type="region of interest" description="Disordered" evidence="2">
    <location>
        <begin position="372"/>
        <end position="391"/>
    </location>
</feature>
<feature type="domain" description="IrrE N-terminal-like" evidence="3">
    <location>
        <begin position="161"/>
        <end position="285"/>
    </location>
</feature>
<dbReference type="InterPro" id="IPR010982">
    <property type="entry name" value="Lambda_DNA-bd_dom_sf"/>
</dbReference>
<dbReference type="InterPro" id="IPR001387">
    <property type="entry name" value="Cro/C1-type_HTH"/>
</dbReference>
<dbReference type="RefSeq" id="WP_103889008.1">
    <property type="nucleotide sequence ID" value="NZ_FNVU01000016.1"/>
</dbReference>
<evidence type="ECO:0000256" key="1">
    <source>
        <dbReference type="ARBA" id="ARBA00007227"/>
    </source>
</evidence>
<dbReference type="Gene3D" id="1.10.10.2910">
    <property type="match status" value="1"/>
</dbReference>
<dbReference type="PANTHER" id="PTHR43236">
    <property type="entry name" value="ANTITOXIN HIGA1"/>
    <property type="match status" value="1"/>
</dbReference>
<dbReference type="PANTHER" id="PTHR43236:SF2">
    <property type="entry name" value="BLL0069 PROTEIN"/>
    <property type="match status" value="1"/>
</dbReference>
<dbReference type="CDD" id="cd00093">
    <property type="entry name" value="HTH_XRE"/>
    <property type="match status" value="1"/>
</dbReference>
<dbReference type="AlphaFoldDB" id="A0A1H6DKN2"/>
<gene>
    <name evidence="4" type="ORF">SAMN05216223_11616</name>
    <name evidence="5" type="ORF">SAMN05216223_12316</name>
</gene>
<evidence type="ECO:0000256" key="2">
    <source>
        <dbReference type="SAM" id="MobiDB-lite"/>
    </source>
</evidence>
<proteinExistence type="inferred from homology"/>
<protein>
    <recommendedName>
        <fullName evidence="3">IrrE N-terminal-like domain-containing protein</fullName>
    </recommendedName>
</protein>
<reference evidence="4 6" key="1">
    <citation type="submission" date="2016-10" db="EMBL/GenBank/DDBJ databases">
        <authorList>
            <person name="de Groot N.N."/>
        </authorList>
    </citation>
    <scope>NUCLEOTIDE SEQUENCE [LARGE SCALE GENOMIC DNA]</scope>
    <source>
        <strain evidence="4 6">CGMCC 4.2023</strain>
    </source>
</reference>
<dbReference type="EMBL" id="FNVU01000016">
    <property type="protein sequence ID" value="SEG85246.1"/>
    <property type="molecule type" value="Genomic_DNA"/>
</dbReference>
<dbReference type="Pfam" id="PF06114">
    <property type="entry name" value="Peptidase_M78"/>
    <property type="match status" value="1"/>
</dbReference>
<evidence type="ECO:0000313" key="4">
    <source>
        <dbReference type="EMBL" id="SEG85246.1"/>
    </source>
</evidence>
<sequence>MTESLIARVRQVLEGVGEPQAEFAARVGLTPDKLSKSLSGRRRFTSLELALIAEQGRTTVDWLLQGVEPRSTTRLAARTQGPDDAAAAAGRPVALAYADIVDALTAAGCALPSPVLPASAAADDGDLIAQATDLARQATAAVGTSPQGVSTRQLGEQWEEIFGLVVTAEDLPPGLDGLAWAPNGMRLVLLGRSPIWSRQRFTLAHELGHILAGDAEDDPVAEHVAPSLAQSRAEIRANAFAAEMLMPASELRARVAQSGAPGPDDVLQLSWDFLVSPSAMATRLKTLRVISEEQRRAWATATTQAAARHVGELDMHFAYAEQSETGWYSTLLAKQAITAYVRGDVSIRAVSAVTGKDPDQLLDLFQASAPLEEAPASSSSPASTPELAFTP</sequence>
<dbReference type="OrthoDB" id="9794834at2"/>
<dbReference type="SUPFAM" id="SSF47413">
    <property type="entry name" value="lambda repressor-like DNA-binding domains"/>
    <property type="match status" value="1"/>
</dbReference>
<organism evidence="4 6">
    <name type="scientific">Actinacidiphila yanglinensis</name>
    <dbReference type="NCBI Taxonomy" id="310779"/>
    <lineage>
        <taxon>Bacteria</taxon>
        <taxon>Bacillati</taxon>
        <taxon>Actinomycetota</taxon>
        <taxon>Actinomycetes</taxon>
        <taxon>Kitasatosporales</taxon>
        <taxon>Streptomycetaceae</taxon>
        <taxon>Actinacidiphila</taxon>
    </lineage>
</organism>
<comment type="similarity">
    <text evidence="1">Belongs to the short-chain fatty acyl-CoA assimilation regulator (ScfR) family.</text>
</comment>